<comment type="similarity">
    <text evidence="11">Belongs to the helicase family. PriA subfamily.</text>
</comment>
<evidence type="ECO:0000256" key="11">
    <source>
        <dbReference type="HAMAP-Rule" id="MF_00983"/>
    </source>
</evidence>
<dbReference type="SUPFAM" id="SSF52540">
    <property type="entry name" value="P-loop containing nucleoside triphosphate hydrolases"/>
    <property type="match status" value="1"/>
</dbReference>
<feature type="binding site" evidence="11">
    <location>
        <position position="473"/>
    </location>
    <ligand>
        <name>Zn(2+)</name>
        <dbReference type="ChEBI" id="CHEBI:29105"/>
        <label>2</label>
    </ligand>
</feature>
<dbReference type="InterPro" id="IPR005259">
    <property type="entry name" value="PriA"/>
</dbReference>
<comment type="catalytic activity">
    <reaction evidence="11">
        <text>ATP + H2O = ADP + phosphate + H(+)</text>
        <dbReference type="Rhea" id="RHEA:13065"/>
        <dbReference type="ChEBI" id="CHEBI:15377"/>
        <dbReference type="ChEBI" id="CHEBI:15378"/>
        <dbReference type="ChEBI" id="CHEBI:30616"/>
        <dbReference type="ChEBI" id="CHEBI:43474"/>
        <dbReference type="ChEBI" id="CHEBI:456216"/>
        <dbReference type="EC" id="5.6.2.4"/>
    </reaction>
</comment>
<keyword evidence="5 11" id="KW-0378">Hydrolase</keyword>
<gene>
    <name evidence="11" type="primary">priA</name>
    <name evidence="14" type="ORF">J2Z35_000425</name>
</gene>
<keyword evidence="3 11" id="KW-0479">Metal-binding</keyword>
<keyword evidence="10 11" id="KW-0413">Isomerase</keyword>
<comment type="function">
    <text evidence="11">Initiates the restart of stalled replication forks, which reloads the replicative helicase on sites other than the origin of replication. Recognizes and binds to abandoned replication forks and remodels them to uncover a helicase loading site. Promotes assembly of the primosome at these replication forks.</text>
</comment>
<organism evidence="14 15">
    <name type="scientific">Acetoanaerobium pronyense</name>
    <dbReference type="NCBI Taxonomy" id="1482736"/>
    <lineage>
        <taxon>Bacteria</taxon>
        <taxon>Bacillati</taxon>
        <taxon>Bacillota</taxon>
        <taxon>Clostridia</taxon>
        <taxon>Peptostreptococcales</taxon>
        <taxon>Filifactoraceae</taxon>
        <taxon>Acetoanaerobium</taxon>
    </lineage>
</organism>
<evidence type="ECO:0000313" key="15">
    <source>
        <dbReference type="Proteomes" id="UP001314903"/>
    </source>
</evidence>
<dbReference type="InterPro" id="IPR042115">
    <property type="entry name" value="PriA_3primeBD_sf"/>
</dbReference>
<sequence>MAFIKCKVMLDQKSRYIDKLFTYKTDLEIKVGMQVSVPFGKGNKTFKGLIIELEPMNEDEENIKEIISVYYDEPIVSLENIKLALWIRENYMCSYRDSLSLFSFKSLKKIKENFEEDIFLIDEITLKETLNKTRKNAYVKLELFEKILKERNFSLSDFNDHPSKTILIRYIRELEKENIICIDKKRKYREIKNEYSHHSQSKNILSDEQLISYKKIIEEIEGKNRPVLLKGITGSGKTEIYLELIETILSKSKGAIVLVPEISLTPQTISRFKSRFGELVAVIHSHLSQGEKADELSRIREMKTPIVVGARSALFAPVENLGMIIIDEAHDDAYRSEQNPKYNAIEVALKINSEFHVPVLLGTATPKIEHFYMAENKELFLVNMNLRANKKPLPQVEVIDMREDGKMGNTSPLSLTLQEAISKEIKREGQVILFLNRRGYASFLSCKSCGYVPKCERCDISLTYHKGKKTLKCHYCNYQEKISKECPSCKESNLDDIGIGTEMIEEEVKSLYKDATIFRMDRDTVSKKGDHSRILSAFKDSKGSILIGTQMIGKGLDFPNVNLVGVINADQGLNIPDFRSQERTFSIIEQVGGRAGRGKEQGKVIVQSFSPGNFTLKYIEKHDYEGFYNEEIKLRECFSYLPFGNIIRVLVTGLDDKKTGDAIMRIKDALEFYLEKKGAKTKDIFGPYPCLITKIDNKYRWQLLIKDTDIEIQLIKSIINYILTEKRTVVLRDGIYATIDINPVNMI</sequence>
<dbReference type="Gene3D" id="3.40.50.300">
    <property type="entry name" value="P-loop containing nucleotide triphosphate hydrolases"/>
    <property type="match status" value="2"/>
</dbReference>
<evidence type="ECO:0000256" key="9">
    <source>
        <dbReference type="ARBA" id="ARBA00023125"/>
    </source>
</evidence>
<evidence type="ECO:0000256" key="6">
    <source>
        <dbReference type="ARBA" id="ARBA00022806"/>
    </source>
</evidence>
<dbReference type="PROSITE" id="PS51194">
    <property type="entry name" value="HELICASE_CTER"/>
    <property type="match status" value="1"/>
</dbReference>
<evidence type="ECO:0000256" key="5">
    <source>
        <dbReference type="ARBA" id="ARBA00022801"/>
    </source>
</evidence>
<dbReference type="InterPro" id="IPR006935">
    <property type="entry name" value="Helicase/UvrB_N"/>
</dbReference>
<dbReference type="CDD" id="cd17929">
    <property type="entry name" value="DEXHc_priA"/>
    <property type="match status" value="1"/>
</dbReference>
<keyword evidence="9 11" id="KW-0238">DNA-binding</keyword>
<feature type="domain" description="Helicase C-terminal" evidence="13">
    <location>
        <begin position="470"/>
        <end position="640"/>
    </location>
</feature>
<dbReference type="InterPro" id="IPR041236">
    <property type="entry name" value="PriA_C"/>
</dbReference>
<protein>
    <recommendedName>
        <fullName evidence="11">Replication restart protein PriA</fullName>
    </recommendedName>
    <alternativeName>
        <fullName evidence="11">ATP-dependent DNA helicase PriA</fullName>
        <ecNumber evidence="11">5.6.2.4</ecNumber>
    </alternativeName>
    <alternativeName>
        <fullName evidence="11">DNA 3'-5' helicase PriA</fullName>
    </alternativeName>
</protein>
<keyword evidence="2 11" id="KW-0235">DNA replication</keyword>
<dbReference type="EMBL" id="JAGGLI010000003">
    <property type="protein sequence ID" value="MBP2026636.1"/>
    <property type="molecule type" value="Genomic_DNA"/>
</dbReference>
<evidence type="ECO:0000259" key="12">
    <source>
        <dbReference type="PROSITE" id="PS51192"/>
    </source>
</evidence>
<dbReference type="Proteomes" id="UP001314903">
    <property type="component" value="Unassembled WGS sequence"/>
</dbReference>
<feature type="binding site" evidence="11">
    <location>
        <position position="449"/>
    </location>
    <ligand>
        <name>Zn(2+)</name>
        <dbReference type="ChEBI" id="CHEBI:29105"/>
        <label>1</label>
    </ligand>
</feature>
<proteinExistence type="inferred from homology"/>
<dbReference type="SMART" id="SM00490">
    <property type="entry name" value="HELICc"/>
    <property type="match status" value="1"/>
</dbReference>
<comment type="cofactor">
    <cofactor evidence="11">
        <name>Zn(2+)</name>
        <dbReference type="ChEBI" id="CHEBI:29105"/>
    </cofactor>
    <text evidence="11">Binds 2 zinc ions per subunit.</text>
</comment>
<evidence type="ECO:0000256" key="2">
    <source>
        <dbReference type="ARBA" id="ARBA00022705"/>
    </source>
</evidence>
<name>A0ABS4KFT1_9FIRM</name>
<dbReference type="NCBIfam" id="TIGR00595">
    <property type="entry name" value="priA"/>
    <property type="match status" value="1"/>
</dbReference>
<dbReference type="PROSITE" id="PS51192">
    <property type="entry name" value="HELICASE_ATP_BIND_1"/>
    <property type="match status" value="1"/>
</dbReference>
<feature type="binding site" evidence="11">
    <location>
        <position position="455"/>
    </location>
    <ligand>
        <name>Zn(2+)</name>
        <dbReference type="ChEBI" id="CHEBI:29105"/>
        <label>2</label>
    </ligand>
</feature>
<dbReference type="InterPro" id="IPR040498">
    <property type="entry name" value="PriA_CRR"/>
</dbReference>
<dbReference type="HAMAP" id="MF_00983">
    <property type="entry name" value="PriA"/>
    <property type="match status" value="1"/>
</dbReference>
<dbReference type="InterPro" id="IPR041222">
    <property type="entry name" value="PriA_3primeBD"/>
</dbReference>
<dbReference type="EC" id="5.6.2.4" evidence="11"/>
<feature type="binding site" evidence="11">
    <location>
        <position position="446"/>
    </location>
    <ligand>
        <name>Zn(2+)</name>
        <dbReference type="ChEBI" id="CHEBI:29105"/>
        <label>1</label>
    </ligand>
</feature>
<feature type="domain" description="Helicase ATP-binding" evidence="12">
    <location>
        <begin position="218"/>
        <end position="384"/>
    </location>
</feature>
<keyword evidence="4 11" id="KW-0547">Nucleotide-binding</keyword>
<dbReference type="PANTHER" id="PTHR30580">
    <property type="entry name" value="PRIMOSOMAL PROTEIN N"/>
    <property type="match status" value="1"/>
</dbReference>
<evidence type="ECO:0000256" key="1">
    <source>
        <dbReference type="ARBA" id="ARBA00022515"/>
    </source>
</evidence>
<dbReference type="Pfam" id="PF18319">
    <property type="entry name" value="Zn_ribbon_PriA"/>
    <property type="match status" value="1"/>
</dbReference>
<feature type="binding site" evidence="11">
    <location>
        <position position="458"/>
    </location>
    <ligand>
        <name>Zn(2+)</name>
        <dbReference type="ChEBI" id="CHEBI:29105"/>
        <label>2</label>
    </ligand>
</feature>
<dbReference type="RefSeq" id="WP_209658880.1">
    <property type="nucleotide sequence ID" value="NZ_JAGGLI010000003.1"/>
</dbReference>
<dbReference type="InterPro" id="IPR001650">
    <property type="entry name" value="Helicase_C-like"/>
</dbReference>
<dbReference type="Gene3D" id="3.40.1440.60">
    <property type="entry name" value="PriA, 3(prime) DNA-binding domain"/>
    <property type="match status" value="1"/>
</dbReference>
<evidence type="ECO:0000256" key="7">
    <source>
        <dbReference type="ARBA" id="ARBA00022833"/>
    </source>
</evidence>
<dbReference type="Pfam" id="PF04851">
    <property type="entry name" value="ResIII"/>
    <property type="match status" value="1"/>
</dbReference>
<feature type="binding site" evidence="11">
    <location>
        <position position="489"/>
    </location>
    <ligand>
        <name>Zn(2+)</name>
        <dbReference type="ChEBI" id="CHEBI:29105"/>
        <label>1</label>
    </ligand>
</feature>
<keyword evidence="6 11" id="KW-0347">Helicase</keyword>
<evidence type="ECO:0000259" key="13">
    <source>
        <dbReference type="PROSITE" id="PS51194"/>
    </source>
</evidence>
<keyword evidence="15" id="KW-1185">Reference proteome</keyword>
<evidence type="ECO:0000256" key="4">
    <source>
        <dbReference type="ARBA" id="ARBA00022741"/>
    </source>
</evidence>
<evidence type="ECO:0000256" key="8">
    <source>
        <dbReference type="ARBA" id="ARBA00022840"/>
    </source>
</evidence>
<keyword evidence="1 11" id="KW-0639">Primosome</keyword>
<evidence type="ECO:0000313" key="14">
    <source>
        <dbReference type="EMBL" id="MBP2026636.1"/>
    </source>
</evidence>
<dbReference type="GO" id="GO:0016787">
    <property type="term" value="F:hydrolase activity"/>
    <property type="evidence" value="ECO:0007669"/>
    <property type="project" value="UniProtKB-KW"/>
</dbReference>
<dbReference type="SMART" id="SM00487">
    <property type="entry name" value="DEXDc"/>
    <property type="match status" value="1"/>
</dbReference>
<reference evidence="14 15" key="1">
    <citation type="submission" date="2021-03" db="EMBL/GenBank/DDBJ databases">
        <title>Genomic Encyclopedia of Type Strains, Phase IV (KMG-IV): sequencing the most valuable type-strain genomes for metagenomic binning, comparative biology and taxonomic classification.</title>
        <authorList>
            <person name="Goeker M."/>
        </authorList>
    </citation>
    <scope>NUCLEOTIDE SEQUENCE [LARGE SCALE GENOMIC DNA]</scope>
    <source>
        <strain evidence="14 15">DSM 27512</strain>
    </source>
</reference>
<comment type="catalytic activity">
    <reaction evidence="11">
        <text>Couples ATP hydrolysis with the unwinding of duplex DNA by translocating in the 3'-5' direction.</text>
        <dbReference type="EC" id="5.6.2.4"/>
    </reaction>
</comment>
<keyword evidence="7 11" id="KW-0862">Zinc</keyword>
<dbReference type="PANTHER" id="PTHR30580:SF0">
    <property type="entry name" value="PRIMOSOMAL PROTEIN N"/>
    <property type="match status" value="1"/>
</dbReference>
<evidence type="ECO:0000256" key="3">
    <source>
        <dbReference type="ARBA" id="ARBA00022723"/>
    </source>
</evidence>
<dbReference type="Pfam" id="PF18074">
    <property type="entry name" value="PriA_C"/>
    <property type="match status" value="1"/>
</dbReference>
<accession>A0ABS4KFT1</accession>
<dbReference type="Pfam" id="PF17764">
    <property type="entry name" value="PriA_3primeBD"/>
    <property type="match status" value="1"/>
</dbReference>
<keyword evidence="8 11" id="KW-0067">ATP-binding</keyword>
<dbReference type="Pfam" id="PF00271">
    <property type="entry name" value="Helicase_C"/>
    <property type="match status" value="1"/>
</dbReference>
<dbReference type="InterPro" id="IPR027417">
    <property type="entry name" value="P-loop_NTPase"/>
</dbReference>
<dbReference type="InterPro" id="IPR014001">
    <property type="entry name" value="Helicase_ATP-bd"/>
</dbReference>
<comment type="caution">
    <text evidence="14">The sequence shown here is derived from an EMBL/GenBank/DDBJ whole genome shotgun (WGS) entry which is preliminary data.</text>
</comment>
<comment type="subunit">
    <text evidence="11">Component of the replication restart primosome.</text>
</comment>
<feature type="binding site" evidence="11">
    <location>
        <position position="476"/>
    </location>
    <ligand>
        <name>Zn(2+)</name>
        <dbReference type="ChEBI" id="CHEBI:29105"/>
        <label>2</label>
    </ligand>
</feature>
<dbReference type="CDD" id="cd18804">
    <property type="entry name" value="SF2_C_priA"/>
    <property type="match status" value="1"/>
</dbReference>
<evidence type="ECO:0000256" key="10">
    <source>
        <dbReference type="ARBA" id="ARBA00023235"/>
    </source>
</evidence>
<feature type="binding site" evidence="11">
    <location>
        <position position="486"/>
    </location>
    <ligand>
        <name>Zn(2+)</name>
        <dbReference type="ChEBI" id="CHEBI:29105"/>
        <label>1</label>
    </ligand>
</feature>